<dbReference type="EMBL" id="VUJU01000905">
    <property type="protein sequence ID" value="KAF0767741.1"/>
    <property type="molecule type" value="Genomic_DNA"/>
</dbReference>
<proteinExistence type="predicted"/>
<evidence type="ECO:0000256" key="1">
    <source>
        <dbReference type="SAM" id="MobiDB-lite"/>
    </source>
</evidence>
<accession>A0A6G0ZA61</accession>
<organism evidence="2 3">
    <name type="scientific">Aphis craccivora</name>
    <name type="common">Cowpea aphid</name>
    <dbReference type="NCBI Taxonomy" id="307492"/>
    <lineage>
        <taxon>Eukaryota</taxon>
        <taxon>Metazoa</taxon>
        <taxon>Ecdysozoa</taxon>
        <taxon>Arthropoda</taxon>
        <taxon>Hexapoda</taxon>
        <taxon>Insecta</taxon>
        <taxon>Pterygota</taxon>
        <taxon>Neoptera</taxon>
        <taxon>Paraneoptera</taxon>
        <taxon>Hemiptera</taxon>
        <taxon>Sternorrhyncha</taxon>
        <taxon>Aphidomorpha</taxon>
        <taxon>Aphidoidea</taxon>
        <taxon>Aphididae</taxon>
        <taxon>Aphidini</taxon>
        <taxon>Aphis</taxon>
        <taxon>Aphis</taxon>
    </lineage>
</organism>
<reference evidence="2 3" key="1">
    <citation type="submission" date="2019-08" db="EMBL/GenBank/DDBJ databases">
        <title>Whole genome of Aphis craccivora.</title>
        <authorList>
            <person name="Voronova N.V."/>
            <person name="Shulinski R.S."/>
            <person name="Bandarenka Y.V."/>
            <person name="Zhorov D.G."/>
            <person name="Warner D."/>
        </authorList>
    </citation>
    <scope>NUCLEOTIDE SEQUENCE [LARGE SCALE GENOMIC DNA]</scope>
    <source>
        <strain evidence="2">180601</strain>
        <tissue evidence="2">Whole Body</tissue>
    </source>
</reference>
<feature type="region of interest" description="Disordered" evidence="1">
    <location>
        <begin position="29"/>
        <end position="72"/>
    </location>
</feature>
<evidence type="ECO:0000313" key="3">
    <source>
        <dbReference type="Proteomes" id="UP000478052"/>
    </source>
</evidence>
<comment type="caution">
    <text evidence="2">The sequence shown here is derived from an EMBL/GenBank/DDBJ whole genome shotgun (WGS) entry which is preliminary data.</text>
</comment>
<feature type="non-terminal residue" evidence="2">
    <location>
        <position position="1"/>
    </location>
</feature>
<evidence type="ECO:0000313" key="2">
    <source>
        <dbReference type="EMBL" id="KAF0767741.1"/>
    </source>
</evidence>
<keyword evidence="3" id="KW-1185">Reference proteome</keyword>
<name>A0A6G0ZA61_APHCR</name>
<feature type="compositionally biased region" description="Basic residues" evidence="1">
    <location>
        <begin position="39"/>
        <end position="72"/>
    </location>
</feature>
<sequence>GCRGIVDDQNRHTGVCDVCARSGGIARRAKREKRDARHCPRRQASPRRPRSVYRRGRRRRKTRPTKMKTKKRTLAAADTKNQLSPTLITRRRRRRRMTTMSTMIIITQILLLINREAPMGGRRSYECIFCFKRGFGRIGNDITVARYRATKLMMRRSFNDLYCSV</sequence>
<dbReference type="Proteomes" id="UP000478052">
    <property type="component" value="Unassembled WGS sequence"/>
</dbReference>
<dbReference type="AlphaFoldDB" id="A0A6G0ZA61"/>
<gene>
    <name evidence="2" type="ORF">FWK35_00005129</name>
</gene>
<protein>
    <submittedName>
        <fullName evidence="2">Uncharacterized protein</fullName>
    </submittedName>
</protein>